<dbReference type="RefSeq" id="WP_273630386.1">
    <property type="nucleotide sequence ID" value="NZ_CP117167.1"/>
</dbReference>
<evidence type="ECO:0000256" key="1">
    <source>
        <dbReference type="SAM" id="Phobius"/>
    </source>
</evidence>
<accession>A0ABY7TAA6</accession>
<evidence type="ECO:0000313" key="2">
    <source>
        <dbReference type="EMBL" id="WCT12142.1"/>
    </source>
</evidence>
<keyword evidence="1" id="KW-1133">Transmembrane helix</keyword>
<feature type="transmembrane region" description="Helical" evidence="1">
    <location>
        <begin position="142"/>
        <end position="162"/>
    </location>
</feature>
<sequence length="171" mass="19585">MNSIEEKLWNYIDGTCTPDEQQAISILIETDENYRRQYEELRLLNAEFENIELEEPPMAFTYRVMEAIRTEEASVPLKASINKNIIRGLFGVFTFIIASVFIYALFTINWSAGSTHAASFSVPDVKLPVSLPNKNILSSTPVLKAFIFFDVVFGLFFLDAYLRKQRAARQL</sequence>
<evidence type="ECO:0008006" key="4">
    <source>
        <dbReference type="Google" id="ProtNLM"/>
    </source>
</evidence>
<feature type="transmembrane region" description="Helical" evidence="1">
    <location>
        <begin position="85"/>
        <end position="106"/>
    </location>
</feature>
<organism evidence="2 3">
    <name type="scientific">Mucilaginibacter jinjuensis</name>
    <dbReference type="NCBI Taxonomy" id="1176721"/>
    <lineage>
        <taxon>Bacteria</taxon>
        <taxon>Pseudomonadati</taxon>
        <taxon>Bacteroidota</taxon>
        <taxon>Sphingobacteriia</taxon>
        <taxon>Sphingobacteriales</taxon>
        <taxon>Sphingobacteriaceae</taxon>
        <taxon>Mucilaginibacter</taxon>
    </lineage>
</organism>
<evidence type="ECO:0000313" key="3">
    <source>
        <dbReference type="Proteomes" id="UP001216139"/>
    </source>
</evidence>
<keyword evidence="1" id="KW-0812">Transmembrane</keyword>
<name>A0ABY7TAA6_9SPHI</name>
<reference evidence="2 3" key="1">
    <citation type="submission" date="2023-02" db="EMBL/GenBank/DDBJ databases">
        <title>Genome sequence of Mucilaginibacter jinjuensis strain KACC 16571.</title>
        <authorList>
            <person name="Kim S."/>
            <person name="Heo J."/>
            <person name="Kwon S.-W."/>
        </authorList>
    </citation>
    <scope>NUCLEOTIDE SEQUENCE [LARGE SCALE GENOMIC DNA]</scope>
    <source>
        <strain evidence="2 3">KACC 16571</strain>
    </source>
</reference>
<gene>
    <name evidence="2" type="ORF">PQO05_25785</name>
</gene>
<dbReference type="EMBL" id="CP117167">
    <property type="protein sequence ID" value="WCT12142.1"/>
    <property type="molecule type" value="Genomic_DNA"/>
</dbReference>
<protein>
    <recommendedName>
        <fullName evidence="4">Zinc finger protein</fullName>
    </recommendedName>
</protein>
<dbReference type="Proteomes" id="UP001216139">
    <property type="component" value="Chromosome"/>
</dbReference>
<proteinExistence type="predicted"/>
<keyword evidence="1" id="KW-0472">Membrane</keyword>
<keyword evidence="3" id="KW-1185">Reference proteome</keyword>